<keyword evidence="2" id="KW-0812">Transmembrane</keyword>
<feature type="transmembrane region" description="Helical" evidence="2">
    <location>
        <begin position="164"/>
        <end position="188"/>
    </location>
</feature>
<dbReference type="GO" id="GO:0051082">
    <property type="term" value="F:unfolded protein binding"/>
    <property type="evidence" value="ECO:0007669"/>
    <property type="project" value="TreeGrafter"/>
</dbReference>
<keyword evidence="1" id="KW-0143">Chaperone</keyword>
<feature type="domain" description="J" evidence="3">
    <location>
        <begin position="8"/>
        <end position="78"/>
    </location>
</feature>
<dbReference type="EMBL" id="JH767176">
    <property type="protein sequence ID" value="EQC30370.1"/>
    <property type="molecule type" value="Genomic_DNA"/>
</dbReference>
<evidence type="ECO:0000259" key="3">
    <source>
        <dbReference type="PROSITE" id="PS50076"/>
    </source>
</evidence>
<dbReference type="AlphaFoldDB" id="T0QA43"/>
<reference evidence="4 5" key="1">
    <citation type="submission" date="2012-04" db="EMBL/GenBank/DDBJ databases">
        <title>The Genome Sequence of Saprolegnia declina VS20.</title>
        <authorList>
            <consortium name="The Broad Institute Genome Sequencing Platform"/>
            <person name="Russ C."/>
            <person name="Nusbaum C."/>
            <person name="Tyler B."/>
            <person name="van West P."/>
            <person name="Dieguez-Uribeondo J."/>
            <person name="de Bruijn I."/>
            <person name="Tripathy S."/>
            <person name="Jiang R."/>
            <person name="Young S.K."/>
            <person name="Zeng Q."/>
            <person name="Gargeya S."/>
            <person name="Fitzgerald M."/>
            <person name="Haas B."/>
            <person name="Abouelleil A."/>
            <person name="Alvarado L."/>
            <person name="Arachchi H.M."/>
            <person name="Berlin A."/>
            <person name="Chapman S.B."/>
            <person name="Goldberg J."/>
            <person name="Griggs A."/>
            <person name="Gujja S."/>
            <person name="Hansen M."/>
            <person name="Howarth C."/>
            <person name="Imamovic A."/>
            <person name="Larimer J."/>
            <person name="McCowen C."/>
            <person name="Montmayeur A."/>
            <person name="Murphy C."/>
            <person name="Neiman D."/>
            <person name="Pearson M."/>
            <person name="Priest M."/>
            <person name="Roberts A."/>
            <person name="Saif S."/>
            <person name="Shea T."/>
            <person name="Sisk P."/>
            <person name="Sykes S."/>
            <person name="Wortman J."/>
            <person name="Nusbaum C."/>
            <person name="Birren B."/>
        </authorList>
    </citation>
    <scope>NUCLEOTIDE SEQUENCE [LARGE SCALE GENOMIC DNA]</scope>
    <source>
        <strain evidence="4 5">VS20</strain>
    </source>
</reference>
<dbReference type="PROSITE" id="PS50076">
    <property type="entry name" value="DNAJ_2"/>
    <property type="match status" value="1"/>
</dbReference>
<dbReference type="InterPro" id="IPR001623">
    <property type="entry name" value="DnaJ_domain"/>
</dbReference>
<evidence type="ECO:0000256" key="1">
    <source>
        <dbReference type="ARBA" id="ARBA00023186"/>
    </source>
</evidence>
<dbReference type="InterPro" id="IPR036869">
    <property type="entry name" value="J_dom_sf"/>
</dbReference>
<dbReference type="RefSeq" id="XP_008616223.1">
    <property type="nucleotide sequence ID" value="XM_008618001.1"/>
</dbReference>
<evidence type="ECO:0000313" key="5">
    <source>
        <dbReference type="Proteomes" id="UP000030762"/>
    </source>
</evidence>
<dbReference type="Pfam" id="PF00226">
    <property type="entry name" value="DnaJ"/>
    <property type="match status" value="1"/>
</dbReference>
<dbReference type="SUPFAM" id="SSF46565">
    <property type="entry name" value="Chaperone J-domain"/>
    <property type="match status" value="1"/>
</dbReference>
<protein>
    <recommendedName>
        <fullName evidence="3">J domain-containing protein</fullName>
    </recommendedName>
</protein>
<dbReference type="VEuPathDB" id="FungiDB:SDRG_11947"/>
<evidence type="ECO:0000256" key="2">
    <source>
        <dbReference type="SAM" id="Phobius"/>
    </source>
</evidence>
<keyword evidence="2" id="KW-0472">Membrane</keyword>
<dbReference type="PANTHER" id="PTHR43096:SF52">
    <property type="entry name" value="DNAJ HOMOLOG 1, MITOCHONDRIAL-RELATED"/>
    <property type="match status" value="1"/>
</dbReference>
<dbReference type="PRINTS" id="PR00625">
    <property type="entry name" value="JDOMAIN"/>
</dbReference>
<dbReference type="InParanoid" id="T0QA43"/>
<sequence length="198" mass="21933">MASAKKLDLYSILDVPPHASMDDVKAAYRKLALLHHPDRKAPQGSIPSGASSSFFQDVNEAYDTLSSVESRTQYDLKTYGMSTFATVGSTDGVVKDDGYKRMTSEDVNRLMANANSFDRFTTAEYHRQRSVMAPNAIGRRATDFAERKQFRSKAVPLPTKNATIGWLVVPVLALGLWAVSVNSMWQGIKKPMAPTKRQ</sequence>
<dbReference type="Gene3D" id="1.10.287.110">
    <property type="entry name" value="DnaJ domain"/>
    <property type="match status" value="1"/>
</dbReference>
<name>T0QA43_SAPDV</name>
<dbReference type="GeneID" id="19952674"/>
<proteinExistence type="predicted"/>
<organism evidence="4 5">
    <name type="scientific">Saprolegnia diclina (strain VS20)</name>
    <dbReference type="NCBI Taxonomy" id="1156394"/>
    <lineage>
        <taxon>Eukaryota</taxon>
        <taxon>Sar</taxon>
        <taxon>Stramenopiles</taxon>
        <taxon>Oomycota</taxon>
        <taxon>Saprolegniomycetes</taxon>
        <taxon>Saprolegniales</taxon>
        <taxon>Saprolegniaceae</taxon>
        <taxon>Saprolegnia</taxon>
    </lineage>
</organism>
<dbReference type="STRING" id="1156394.T0QA43"/>
<dbReference type="eggNOG" id="KOG0713">
    <property type="taxonomic scope" value="Eukaryota"/>
</dbReference>
<dbReference type="SMART" id="SM00271">
    <property type="entry name" value="DnaJ"/>
    <property type="match status" value="1"/>
</dbReference>
<keyword evidence="5" id="KW-1185">Reference proteome</keyword>
<accession>T0QA43</accession>
<evidence type="ECO:0000313" key="4">
    <source>
        <dbReference type="EMBL" id="EQC30370.1"/>
    </source>
</evidence>
<dbReference type="GO" id="GO:0005737">
    <property type="term" value="C:cytoplasm"/>
    <property type="evidence" value="ECO:0007669"/>
    <property type="project" value="TreeGrafter"/>
</dbReference>
<dbReference type="GO" id="GO:0042026">
    <property type="term" value="P:protein refolding"/>
    <property type="evidence" value="ECO:0007669"/>
    <property type="project" value="TreeGrafter"/>
</dbReference>
<dbReference type="Proteomes" id="UP000030762">
    <property type="component" value="Unassembled WGS sequence"/>
</dbReference>
<dbReference type="PANTHER" id="PTHR43096">
    <property type="entry name" value="DNAJ HOMOLOG 1, MITOCHONDRIAL-RELATED"/>
    <property type="match status" value="1"/>
</dbReference>
<dbReference type="OMA" id="RSEDVHE"/>
<dbReference type="OrthoDB" id="10250354at2759"/>
<dbReference type="CDD" id="cd06257">
    <property type="entry name" value="DnaJ"/>
    <property type="match status" value="1"/>
</dbReference>
<keyword evidence="2" id="KW-1133">Transmembrane helix</keyword>
<gene>
    <name evidence="4" type="ORF">SDRG_11947</name>
</gene>